<evidence type="ECO:0000259" key="7">
    <source>
        <dbReference type="Pfam" id="PF00460"/>
    </source>
</evidence>
<reference evidence="9 10" key="1">
    <citation type="submission" date="2016-10" db="EMBL/GenBank/DDBJ databases">
        <authorList>
            <person name="de Groot N.N."/>
        </authorList>
    </citation>
    <scope>NUCLEOTIDE SEQUENCE [LARGE SCALE GENOMIC DNA]</scope>
    <source>
        <strain evidence="9 10">HL3</strain>
    </source>
</reference>
<protein>
    <recommendedName>
        <fullName evidence="3 6">Flagellar basal-body rod protein FlgC</fullName>
    </recommendedName>
</protein>
<keyword evidence="9" id="KW-0282">Flagellum</keyword>
<evidence type="ECO:0000313" key="9">
    <source>
        <dbReference type="EMBL" id="SFD92459.1"/>
    </source>
</evidence>
<sequence length="147" mass="16151">MSFFSMFDTAGSAMTAQRLRMNVTSSNLANADTVSSSTGETYRARQPVFEAVYRQEQAAAGGNGGTGIGEASAGVRVREIVESEAPLQQQYDPSHPMANEEGYIFKPNVNPMEEMANLISAQRSYESNLEVFNSAKQMYMRTLQMGR</sequence>
<dbReference type="InterPro" id="IPR006299">
    <property type="entry name" value="FlgC"/>
</dbReference>
<feature type="domain" description="Flagellar basal body rod protein N-terminal" evidence="7">
    <location>
        <begin position="8"/>
        <end position="34"/>
    </location>
</feature>
<dbReference type="Pfam" id="PF00460">
    <property type="entry name" value="Flg_bb_rod"/>
    <property type="match status" value="1"/>
</dbReference>
<dbReference type="InterPro" id="IPR019776">
    <property type="entry name" value="Flagellar_basal_body_rod_CS"/>
</dbReference>
<dbReference type="PANTHER" id="PTHR30435">
    <property type="entry name" value="FLAGELLAR PROTEIN"/>
    <property type="match status" value="1"/>
</dbReference>
<evidence type="ECO:0000256" key="2">
    <source>
        <dbReference type="ARBA" id="ARBA00009677"/>
    </source>
</evidence>
<comment type="similarity">
    <text evidence="2">Belongs to the flagella basal body rod proteins family.</text>
</comment>
<proteinExistence type="inferred from homology"/>
<keyword evidence="4 6" id="KW-0975">Bacterial flagellum</keyword>
<dbReference type="OrthoDB" id="9794148at2"/>
<evidence type="ECO:0000256" key="4">
    <source>
        <dbReference type="ARBA" id="ARBA00023143"/>
    </source>
</evidence>
<evidence type="ECO:0000256" key="1">
    <source>
        <dbReference type="ARBA" id="ARBA00004117"/>
    </source>
</evidence>
<keyword evidence="9" id="KW-0966">Cell projection</keyword>
<organism evidence="9 10">
    <name type="scientific">Thiohalospira halophila DSM 15071</name>
    <dbReference type="NCBI Taxonomy" id="1123397"/>
    <lineage>
        <taxon>Bacteria</taxon>
        <taxon>Pseudomonadati</taxon>
        <taxon>Pseudomonadota</taxon>
        <taxon>Gammaproteobacteria</taxon>
        <taxon>Thiohalospirales</taxon>
        <taxon>Thiohalospiraceae</taxon>
        <taxon>Thiohalospira</taxon>
    </lineage>
</organism>
<dbReference type="InterPro" id="IPR001444">
    <property type="entry name" value="Flag_bb_rod_N"/>
</dbReference>
<accession>A0A1I1WBT2</accession>
<dbReference type="GO" id="GO:0071978">
    <property type="term" value="P:bacterial-type flagellum-dependent swarming motility"/>
    <property type="evidence" value="ECO:0007669"/>
    <property type="project" value="TreeGrafter"/>
</dbReference>
<dbReference type="InterPro" id="IPR010930">
    <property type="entry name" value="Flg_bb/hook_C_dom"/>
</dbReference>
<dbReference type="AlphaFoldDB" id="A0A1I1WBT2"/>
<evidence type="ECO:0000313" key="10">
    <source>
        <dbReference type="Proteomes" id="UP000198611"/>
    </source>
</evidence>
<dbReference type="EMBL" id="FOMJ01000013">
    <property type="protein sequence ID" value="SFD92459.1"/>
    <property type="molecule type" value="Genomic_DNA"/>
</dbReference>
<dbReference type="STRING" id="1123397.SAMN05660831_02613"/>
<keyword evidence="10" id="KW-1185">Reference proteome</keyword>
<dbReference type="Pfam" id="PF06429">
    <property type="entry name" value="Flg_bbr_C"/>
    <property type="match status" value="1"/>
</dbReference>
<evidence type="ECO:0000259" key="8">
    <source>
        <dbReference type="Pfam" id="PF06429"/>
    </source>
</evidence>
<dbReference type="PROSITE" id="PS00588">
    <property type="entry name" value="FLAGELLA_BB_ROD"/>
    <property type="match status" value="1"/>
</dbReference>
<evidence type="ECO:0000256" key="3">
    <source>
        <dbReference type="ARBA" id="ARBA00017941"/>
    </source>
</evidence>
<gene>
    <name evidence="9" type="ORF">SAMN05660831_02613</name>
</gene>
<evidence type="ECO:0000256" key="5">
    <source>
        <dbReference type="ARBA" id="ARBA00025933"/>
    </source>
</evidence>
<comment type="subcellular location">
    <subcellularLocation>
        <location evidence="1 6">Bacterial flagellum basal body</location>
    </subcellularLocation>
</comment>
<name>A0A1I1WBT2_9GAMM</name>
<comment type="subunit">
    <text evidence="5 6">The basal body constitutes a major portion of the flagellar organelle and consists of four rings (L,P,S, and M) mounted on a central rod. The rod consists of about 26 subunits of FlgG in the distal portion, and FlgB, FlgC and FlgF are thought to build up the proximal portion of the rod with about 6 subunits each.</text>
</comment>
<dbReference type="RefSeq" id="WP_093429218.1">
    <property type="nucleotide sequence ID" value="NZ_FOMJ01000013.1"/>
</dbReference>
<dbReference type="PANTHER" id="PTHR30435:SF2">
    <property type="entry name" value="FLAGELLAR BASAL-BODY ROD PROTEIN FLGC"/>
    <property type="match status" value="1"/>
</dbReference>
<dbReference type="GO" id="GO:0030694">
    <property type="term" value="C:bacterial-type flagellum basal body, rod"/>
    <property type="evidence" value="ECO:0007669"/>
    <property type="project" value="UniProtKB-UniRule"/>
</dbReference>
<dbReference type="NCBIfam" id="TIGR01395">
    <property type="entry name" value="FlgC"/>
    <property type="match status" value="1"/>
</dbReference>
<dbReference type="Proteomes" id="UP000198611">
    <property type="component" value="Unassembled WGS sequence"/>
</dbReference>
<evidence type="ECO:0000256" key="6">
    <source>
        <dbReference type="RuleBase" id="RU362062"/>
    </source>
</evidence>
<feature type="domain" description="Flagellar basal-body/hook protein C-terminal" evidence="8">
    <location>
        <begin position="101"/>
        <end position="145"/>
    </location>
</feature>
<keyword evidence="9" id="KW-0969">Cilium</keyword>